<comment type="caution">
    <text evidence="1">The sequence shown here is derived from an EMBL/GenBank/DDBJ whole genome shotgun (WGS) entry which is preliminary data.</text>
</comment>
<dbReference type="EMBL" id="SUMD01000001">
    <property type="protein sequence ID" value="TJZ81314.1"/>
    <property type="molecule type" value="Genomic_DNA"/>
</dbReference>
<proteinExistence type="predicted"/>
<evidence type="ECO:0000313" key="1">
    <source>
        <dbReference type="EMBL" id="TJZ81314.1"/>
    </source>
</evidence>
<reference evidence="1 2" key="1">
    <citation type="submission" date="2019-04" db="EMBL/GenBank/DDBJ databases">
        <title>Rhodococcus oryzae sp. nov., a novel actinomycete isolated from rhizosphere soil of rice (Oryza sativa L.).</title>
        <authorList>
            <person name="Li C."/>
        </authorList>
    </citation>
    <scope>NUCLEOTIDE SEQUENCE [LARGE SCALE GENOMIC DNA]</scope>
    <source>
        <strain evidence="1 2">NEAU-CX67</strain>
    </source>
</reference>
<keyword evidence="2" id="KW-1185">Reference proteome</keyword>
<gene>
    <name evidence="1" type="ORF">FCG67_01325</name>
</gene>
<sequence length="113" mass="13054">MVPGMGGILYEDRTVRLDDRGVTIRHFYFPFVSRFLPYERIEYVHTAALPDIGGRWRIWGTGDFSHWYSLDLLRPRKHTAIVLEIWGYGTPAFTPRDPDTVASIISAALTRTR</sequence>
<evidence type="ECO:0000313" key="2">
    <source>
        <dbReference type="Proteomes" id="UP000305109"/>
    </source>
</evidence>
<protein>
    <submittedName>
        <fullName evidence="1">Uncharacterized protein</fullName>
    </submittedName>
</protein>
<dbReference type="Proteomes" id="UP000305109">
    <property type="component" value="Unassembled WGS sequence"/>
</dbReference>
<organism evidence="1 2">
    <name type="scientific">Rhodococcus oryzae</name>
    <dbReference type="NCBI Taxonomy" id="2571143"/>
    <lineage>
        <taxon>Bacteria</taxon>
        <taxon>Bacillati</taxon>
        <taxon>Actinomycetota</taxon>
        <taxon>Actinomycetes</taxon>
        <taxon>Mycobacteriales</taxon>
        <taxon>Nocardiaceae</taxon>
        <taxon>Rhodococcus</taxon>
    </lineage>
</organism>
<accession>A0ABY2RQH3</accession>
<name>A0ABY2RQH3_9NOCA</name>